<keyword evidence="7 10" id="KW-0496">Mitochondrion</keyword>
<dbReference type="InParanoid" id="A0A2K1QUW8"/>
<reference evidence="12 13" key="1">
    <citation type="submission" date="2017-06" db="EMBL/GenBank/DDBJ databases">
        <title>Draft genome sequence of a variant of Elsinoe murrayae.</title>
        <authorList>
            <person name="Cheng Q."/>
        </authorList>
    </citation>
    <scope>NUCLEOTIDE SEQUENCE [LARGE SCALE GENOMIC DNA]</scope>
    <source>
        <strain evidence="12 13">CQ-2017a</strain>
    </source>
</reference>
<comment type="caution">
    <text evidence="12">The sequence shown here is derived from an EMBL/GenBank/DDBJ whole genome shotgun (WGS) entry which is preliminary data.</text>
</comment>
<organism evidence="12 13">
    <name type="scientific">Sphaceloma murrayae</name>
    <dbReference type="NCBI Taxonomy" id="2082308"/>
    <lineage>
        <taxon>Eukaryota</taxon>
        <taxon>Fungi</taxon>
        <taxon>Dikarya</taxon>
        <taxon>Ascomycota</taxon>
        <taxon>Pezizomycotina</taxon>
        <taxon>Dothideomycetes</taxon>
        <taxon>Dothideomycetidae</taxon>
        <taxon>Myriangiales</taxon>
        <taxon>Elsinoaceae</taxon>
        <taxon>Sphaceloma</taxon>
    </lineage>
</organism>
<dbReference type="Proteomes" id="UP000243797">
    <property type="component" value="Unassembled WGS sequence"/>
</dbReference>
<dbReference type="EMBL" id="NKHZ01000039">
    <property type="protein sequence ID" value="PNS18858.1"/>
    <property type="molecule type" value="Genomic_DNA"/>
</dbReference>
<accession>A0A2K1QUW8</accession>
<keyword evidence="8 10" id="KW-0472">Membrane</keyword>
<evidence type="ECO:0000256" key="6">
    <source>
        <dbReference type="ARBA" id="ARBA00023054"/>
    </source>
</evidence>
<gene>
    <name evidence="12" type="ORF">CAC42_5397</name>
</gene>
<evidence type="ECO:0000256" key="5">
    <source>
        <dbReference type="ARBA" id="ARBA00022989"/>
    </source>
</evidence>
<keyword evidence="2 10" id="KW-0812">Transmembrane</keyword>
<evidence type="ECO:0000256" key="7">
    <source>
        <dbReference type="ARBA" id="ARBA00023128"/>
    </source>
</evidence>
<evidence type="ECO:0000313" key="12">
    <source>
        <dbReference type="EMBL" id="PNS18858.1"/>
    </source>
</evidence>
<sequence length="366" mass="40453">MSKKLQVFMDDMLAKAAVAGQRLNTYTGTDYSGIENIRRQIINLEQKVKSLHEVVSVAKEAYTTAHSAQSAAQKEVVSLLERKASWLPYDLDRYTSLIRSEHLHEGSVMQAKQKLSQAEKELEEARTELERKERRQYHEEQVWSDTIRRNSTWVTFGLMGLNILLLVANIGIVEPWRRRRLVREVKDALDQKSFVAPAEERRDTVSDIPATGSLSTANIAIEKANDSVSVAEVAQEMGPSVEAEPKTVVVAEEPESEVPTPSGTENSSQEIAVEIAPAEAAVVLEPTTTASSPQGVQGGTWDAQILDALRKAWDRTKEVYASWSTGPLSDDTLVLRKVEVTSIALEGAAVGLSVMGLLMWLIRGSR</sequence>
<evidence type="ECO:0000256" key="2">
    <source>
        <dbReference type="ARBA" id="ARBA00022692"/>
    </source>
</evidence>
<name>A0A2K1QUW8_9PEZI</name>
<keyword evidence="3 10" id="KW-0999">Mitochondrion inner membrane</keyword>
<evidence type="ECO:0000256" key="3">
    <source>
        <dbReference type="ARBA" id="ARBA00022792"/>
    </source>
</evidence>
<dbReference type="PANTHER" id="PTHR31961:SF3">
    <property type="entry name" value="SENSITIVE TO HIGH EXPRESSION PROTEIN 9, MITOCHONDRIAL"/>
    <property type="match status" value="1"/>
</dbReference>
<evidence type="ECO:0000313" key="13">
    <source>
        <dbReference type="Proteomes" id="UP000243797"/>
    </source>
</evidence>
<dbReference type="GO" id="GO:0007007">
    <property type="term" value="P:inner mitochondrial membrane organization"/>
    <property type="evidence" value="ECO:0007669"/>
    <property type="project" value="TreeGrafter"/>
</dbReference>
<comment type="subcellular location">
    <subcellularLocation>
        <location evidence="10">Mitochondrion inner membrane</location>
        <topology evidence="10">Multi-pass membrane protein</topology>
    </subcellularLocation>
</comment>
<keyword evidence="5 10" id="KW-1133">Transmembrane helix</keyword>
<comment type="similarity">
    <text evidence="1 10">Belongs to the SHE9 family.</text>
</comment>
<feature type="transmembrane region" description="Helical" evidence="10">
    <location>
        <begin position="343"/>
        <end position="362"/>
    </location>
</feature>
<evidence type="ECO:0000256" key="4">
    <source>
        <dbReference type="ARBA" id="ARBA00022946"/>
    </source>
</evidence>
<evidence type="ECO:0000256" key="9">
    <source>
        <dbReference type="ARBA" id="ARBA00024807"/>
    </source>
</evidence>
<feature type="coiled-coil region" evidence="11">
    <location>
        <begin position="108"/>
        <end position="139"/>
    </location>
</feature>
<evidence type="ECO:0000256" key="11">
    <source>
        <dbReference type="SAM" id="Coils"/>
    </source>
</evidence>
<evidence type="ECO:0000256" key="8">
    <source>
        <dbReference type="ARBA" id="ARBA00023136"/>
    </source>
</evidence>
<evidence type="ECO:0000256" key="10">
    <source>
        <dbReference type="RuleBase" id="RU364128"/>
    </source>
</evidence>
<comment type="subunit">
    <text evidence="10">Homooligomer.</text>
</comment>
<dbReference type="AlphaFoldDB" id="A0A2K1QUW8"/>
<dbReference type="OrthoDB" id="5595506at2759"/>
<keyword evidence="4 10" id="KW-0809">Transit peptide</keyword>
<dbReference type="PANTHER" id="PTHR31961">
    <property type="entry name" value="SENSITIVE TO HIGH EXPRESSION PROTEIN 9, MITOCHONDRIAL"/>
    <property type="match status" value="1"/>
</dbReference>
<keyword evidence="13" id="KW-1185">Reference proteome</keyword>
<comment type="function">
    <text evidence="9">Required for the maintenance of the structure of the mitochondrial inner membrane. Involved in mitochondrial morphology. Causes growth arrest when highly overexpressed.</text>
</comment>
<dbReference type="GO" id="GO:0005743">
    <property type="term" value="C:mitochondrial inner membrane"/>
    <property type="evidence" value="ECO:0007669"/>
    <property type="project" value="UniProtKB-SubCell"/>
</dbReference>
<evidence type="ECO:0000256" key="1">
    <source>
        <dbReference type="ARBA" id="ARBA00007472"/>
    </source>
</evidence>
<feature type="transmembrane region" description="Helical" evidence="10">
    <location>
        <begin position="153"/>
        <end position="173"/>
    </location>
</feature>
<dbReference type="InterPro" id="IPR008839">
    <property type="entry name" value="MDM33_fungi"/>
</dbReference>
<dbReference type="Pfam" id="PF05546">
    <property type="entry name" value="She9_MDM33"/>
    <property type="match status" value="1"/>
</dbReference>
<keyword evidence="6 11" id="KW-0175">Coiled coil</keyword>
<protein>
    <recommendedName>
        <fullName evidence="10">Sensitive to high expression protein 9, mitochondrial</fullName>
    </recommendedName>
</protein>
<proteinExistence type="inferred from homology"/>